<dbReference type="AlphaFoldDB" id="X6N0Y4"/>
<evidence type="ECO:0000313" key="3">
    <source>
        <dbReference type="EMBL" id="ETO18987.1"/>
    </source>
</evidence>
<dbReference type="PANTHER" id="PTHR11054:SF0">
    <property type="entry name" value="6-PHOSPHOGLUCONOLACTONASE"/>
    <property type="match status" value="1"/>
</dbReference>
<protein>
    <submittedName>
        <fullName evidence="3">6-phosphogluconolactonase</fullName>
    </submittedName>
</protein>
<dbReference type="InterPro" id="IPR039104">
    <property type="entry name" value="6PGL"/>
</dbReference>
<dbReference type="Pfam" id="PF01182">
    <property type="entry name" value="Glucosamine_iso"/>
    <property type="match status" value="1"/>
</dbReference>
<dbReference type="InterPro" id="IPR037171">
    <property type="entry name" value="NagB/RpiA_transferase-like"/>
</dbReference>
<dbReference type="SUPFAM" id="SSF100950">
    <property type="entry name" value="NagB/RpiA/CoA transferase-like"/>
    <property type="match status" value="1"/>
</dbReference>
<dbReference type="OMA" id="KLAWCLP"/>
<reference evidence="3 4" key="1">
    <citation type="journal article" date="2013" name="Curr. Biol.">
        <title>The Genome of the Foraminiferan Reticulomyxa filosa.</title>
        <authorList>
            <person name="Glockner G."/>
            <person name="Hulsmann N."/>
            <person name="Schleicher M."/>
            <person name="Noegel A.A."/>
            <person name="Eichinger L."/>
            <person name="Gallinger C."/>
            <person name="Pawlowski J."/>
            <person name="Sierra R."/>
            <person name="Euteneuer U."/>
            <person name="Pillet L."/>
            <person name="Moustafa A."/>
            <person name="Platzer M."/>
            <person name="Groth M."/>
            <person name="Szafranski K."/>
            <person name="Schliwa M."/>
        </authorList>
    </citation>
    <scope>NUCLEOTIDE SEQUENCE [LARGE SCALE GENOMIC DNA]</scope>
</reference>
<dbReference type="PANTHER" id="PTHR11054">
    <property type="entry name" value="6-PHOSPHOGLUCONOLACTONASE"/>
    <property type="match status" value="1"/>
</dbReference>
<feature type="domain" description="Glucosamine/galactosamine-6-phosphate isomerase" evidence="2">
    <location>
        <begin position="21"/>
        <end position="285"/>
    </location>
</feature>
<proteinExistence type="inferred from homology"/>
<dbReference type="InterPro" id="IPR005900">
    <property type="entry name" value="6-phosphogluconolactonase_DevB"/>
</dbReference>
<dbReference type="GO" id="GO:0006098">
    <property type="term" value="P:pentose-phosphate shunt"/>
    <property type="evidence" value="ECO:0007669"/>
    <property type="project" value="InterPro"/>
</dbReference>
<evidence type="ECO:0000256" key="1">
    <source>
        <dbReference type="ARBA" id="ARBA00010662"/>
    </source>
</evidence>
<name>X6N0Y4_RETFI</name>
<gene>
    <name evidence="3" type="ORF">RFI_18250</name>
</gene>
<dbReference type="OrthoDB" id="432544at2759"/>
<dbReference type="Proteomes" id="UP000023152">
    <property type="component" value="Unassembled WGS sequence"/>
</dbReference>
<dbReference type="Gene3D" id="3.40.50.1360">
    <property type="match status" value="1"/>
</dbReference>
<dbReference type="InterPro" id="IPR006148">
    <property type="entry name" value="Glc/Gal-6P_isomerase"/>
</dbReference>
<dbReference type="CDD" id="cd01400">
    <property type="entry name" value="6PGL"/>
    <property type="match status" value="1"/>
</dbReference>
<dbReference type="EMBL" id="ASPP01014175">
    <property type="protein sequence ID" value="ETO18987.1"/>
    <property type="molecule type" value="Genomic_DNA"/>
</dbReference>
<dbReference type="GO" id="GO:0005975">
    <property type="term" value="P:carbohydrate metabolic process"/>
    <property type="evidence" value="ECO:0007669"/>
    <property type="project" value="InterPro"/>
</dbReference>
<evidence type="ECO:0000259" key="2">
    <source>
        <dbReference type="Pfam" id="PF01182"/>
    </source>
</evidence>
<keyword evidence="4" id="KW-1185">Reference proteome</keyword>
<comment type="caution">
    <text evidence="3">The sequence shown here is derived from an EMBL/GenBank/DDBJ whole genome shotgun (WGS) entry which is preliminary data.</text>
</comment>
<evidence type="ECO:0000313" key="4">
    <source>
        <dbReference type="Proteomes" id="UP000023152"/>
    </source>
</evidence>
<comment type="similarity">
    <text evidence="1">Belongs to the glucosamine/galactosamine-6-phosphate isomerase family. 6-phosphogluconolactonase subfamily.</text>
</comment>
<dbReference type="GO" id="GO:0017057">
    <property type="term" value="F:6-phosphogluconolactonase activity"/>
    <property type="evidence" value="ECO:0007669"/>
    <property type="project" value="InterPro"/>
</dbReference>
<organism evidence="3 4">
    <name type="scientific">Reticulomyxa filosa</name>
    <dbReference type="NCBI Taxonomy" id="46433"/>
    <lineage>
        <taxon>Eukaryota</taxon>
        <taxon>Sar</taxon>
        <taxon>Rhizaria</taxon>
        <taxon>Retaria</taxon>
        <taxon>Foraminifera</taxon>
        <taxon>Monothalamids</taxon>
        <taxon>Reticulomyxidae</taxon>
        <taxon>Reticulomyxa</taxon>
    </lineage>
</organism>
<accession>X6N0Y4</accession>
<sequence>MAEEKKEERTSHVQFIVKKDKLEVGKELVSLLNKISHDSIESEGTCRVAISGGSFPNILGQGLKEMVQNDKEKTPIDFSKWKVFWADERCVTLDDKESSYLGYEKEILAALQYKDSFNQLKTLPVPKAFPIDNIKEILKDEPLTDAKIAKLTPKLAEMYTSKLLGEFKGGNQSADAPTKKWYPSLDAVCLGMGPDGHTASLFPTHRLLESQNVIDFIVDSPKPPPNRITMTLPVLACSKYVIFVVTGKEKANIVKDIHNSYKSNEKSSQYPAGLVTLQSKGKVIWLLDKDAGEGLKDAKI</sequence>